<evidence type="ECO:0000313" key="4">
    <source>
        <dbReference type="Proteomes" id="UP000641932"/>
    </source>
</evidence>
<keyword evidence="4" id="KW-1185">Reference proteome</keyword>
<evidence type="ECO:0000313" key="3">
    <source>
        <dbReference type="EMBL" id="GGO92408.1"/>
    </source>
</evidence>
<proteinExistence type="predicted"/>
<reference evidence="3" key="2">
    <citation type="submission" date="2020-09" db="EMBL/GenBank/DDBJ databases">
        <authorList>
            <person name="Sun Q."/>
            <person name="Zhou Y."/>
        </authorList>
    </citation>
    <scope>NUCLEOTIDE SEQUENCE</scope>
    <source>
        <strain evidence="3">CGMCC 4.7201</strain>
    </source>
</reference>
<feature type="region of interest" description="Disordered" evidence="1">
    <location>
        <begin position="322"/>
        <end position="354"/>
    </location>
</feature>
<feature type="compositionally biased region" description="Low complexity" evidence="1">
    <location>
        <begin position="334"/>
        <end position="354"/>
    </location>
</feature>
<dbReference type="InterPro" id="IPR000792">
    <property type="entry name" value="Tscrpt_reg_LuxR_C"/>
</dbReference>
<sequence length="354" mass="38673">MLELLGLDSVAENVYREMLATQEGGVADIAARLRLTEEEVRGALDKLSELALLRPSYDVPGEMRAIRPEVGMEMLLARQQAELAAHQQRFEQSRAAAVRLIAECAELRQVKGYAGAEQLTGLDQIRAKLSVLTRAVENEVMSFAPGGAQSAENREAAKPLDEQLLRRGVRMRTVYLDSVRNHPPSIAYADWLTRLGGEIRTGPTLPVRMVVLDRRTAIVSNEGANGEPSATVLHMYGAVAALCGLFDMVWHNATPLGRTTRRDERGITPQQAEVLRLLAQGLTDEATAHRLGVAPRTARRIAAELMERLGARSRFQAGAYAAQRGWLDPRPRPRSAAPARPAVRSGPRSAAGGR</sequence>
<dbReference type="InterPro" id="IPR036388">
    <property type="entry name" value="WH-like_DNA-bd_sf"/>
</dbReference>
<dbReference type="GO" id="GO:0003677">
    <property type="term" value="F:DNA binding"/>
    <property type="evidence" value="ECO:0007669"/>
    <property type="project" value="InterPro"/>
</dbReference>
<evidence type="ECO:0000259" key="2">
    <source>
        <dbReference type="PROSITE" id="PS50043"/>
    </source>
</evidence>
<organism evidence="3 4">
    <name type="scientific">Wenjunlia tyrosinilytica</name>
    <dbReference type="NCBI Taxonomy" id="1544741"/>
    <lineage>
        <taxon>Bacteria</taxon>
        <taxon>Bacillati</taxon>
        <taxon>Actinomycetota</taxon>
        <taxon>Actinomycetes</taxon>
        <taxon>Kitasatosporales</taxon>
        <taxon>Streptomycetaceae</taxon>
        <taxon>Wenjunlia</taxon>
    </lineage>
</organism>
<dbReference type="Proteomes" id="UP000641932">
    <property type="component" value="Unassembled WGS sequence"/>
</dbReference>
<feature type="domain" description="HTH luxR-type" evidence="2">
    <location>
        <begin position="260"/>
        <end position="325"/>
    </location>
</feature>
<dbReference type="EMBL" id="BMMS01000018">
    <property type="protein sequence ID" value="GGO92408.1"/>
    <property type="molecule type" value="Genomic_DNA"/>
</dbReference>
<dbReference type="InterPro" id="IPR016032">
    <property type="entry name" value="Sig_transdc_resp-reg_C-effctor"/>
</dbReference>
<protein>
    <recommendedName>
        <fullName evidence="2">HTH luxR-type domain-containing protein</fullName>
    </recommendedName>
</protein>
<dbReference type="Gene3D" id="1.10.10.10">
    <property type="entry name" value="Winged helix-like DNA-binding domain superfamily/Winged helix DNA-binding domain"/>
    <property type="match status" value="2"/>
</dbReference>
<accession>A0A917ZUF2</accession>
<dbReference type="PROSITE" id="PS50043">
    <property type="entry name" value="HTH_LUXR_2"/>
    <property type="match status" value="1"/>
</dbReference>
<dbReference type="PANTHER" id="PTHR34293:SF1">
    <property type="entry name" value="HTH-TYPE TRANSCRIPTIONAL REGULATOR TRMBL2"/>
    <property type="match status" value="1"/>
</dbReference>
<dbReference type="GO" id="GO:0006355">
    <property type="term" value="P:regulation of DNA-templated transcription"/>
    <property type="evidence" value="ECO:0007669"/>
    <property type="project" value="InterPro"/>
</dbReference>
<dbReference type="InterPro" id="IPR051797">
    <property type="entry name" value="TrmB-like"/>
</dbReference>
<dbReference type="SUPFAM" id="SSF46894">
    <property type="entry name" value="C-terminal effector domain of the bipartite response regulators"/>
    <property type="match status" value="1"/>
</dbReference>
<gene>
    <name evidence="3" type="ORF">GCM10012280_42520</name>
</gene>
<comment type="caution">
    <text evidence="3">The sequence shown here is derived from an EMBL/GenBank/DDBJ whole genome shotgun (WGS) entry which is preliminary data.</text>
</comment>
<evidence type="ECO:0000256" key="1">
    <source>
        <dbReference type="SAM" id="MobiDB-lite"/>
    </source>
</evidence>
<name>A0A917ZUF2_9ACTN</name>
<dbReference type="SMART" id="SM00421">
    <property type="entry name" value="HTH_LUXR"/>
    <property type="match status" value="1"/>
</dbReference>
<reference evidence="3" key="1">
    <citation type="journal article" date="2014" name="Int. J. Syst. Evol. Microbiol.">
        <title>Complete genome sequence of Corynebacterium casei LMG S-19264T (=DSM 44701T), isolated from a smear-ripened cheese.</title>
        <authorList>
            <consortium name="US DOE Joint Genome Institute (JGI-PGF)"/>
            <person name="Walter F."/>
            <person name="Albersmeier A."/>
            <person name="Kalinowski J."/>
            <person name="Ruckert C."/>
        </authorList>
    </citation>
    <scope>NUCLEOTIDE SEQUENCE</scope>
    <source>
        <strain evidence="3">CGMCC 4.7201</strain>
    </source>
</reference>
<dbReference type="CDD" id="cd06170">
    <property type="entry name" value="LuxR_C_like"/>
    <property type="match status" value="1"/>
</dbReference>
<dbReference type="Pfam" id="PF00196">
    <property type="entry name" value="GerE"/>
    <property type="match status" value="1"/>
</dbReference>
<dbReference type="RefSeq" id="WP_189133343.1">
    <property type="nucleotide sequence ID" value="NZ_BMMS01000018.1"/>
</dbReference>
<dbReference type="AlphaFoldDB" id="A0A917ZUF2"/>
<dbReference type="PANTHER" id="PTHR34293">
    <property type="entry name" value="HTH-TYPE TRANSCRIPTIONAL REGULATOR TRMBL2"/>
    <property type="match status" value="1"/>
</dbReference>